<dbReference type="Pfam" id="PF13195">
    <property type="entry name" value="DUF4011"/>
    <property type="match status" value="1"/>
</dbReference>
<accession>A0ABY1QNK8</accession>
<evidence type="ECO:0000259" key="3">
    <source>
        <dbReference type="Pfam" id="PF13087"/>
    </source>
</evidence>
<dbReference type="Gene3D" id="3.40.50.300">
    <property type="entry name" value="P-loop containing nucleotide triphosphate hydrolases"/>
    <property type="match status" value="3"/>
</dbReference>
<evidence type="ECO:0000259" key="2">
    <source>
        <dbReference type="Pfam" id="PF13086"/>
    </source>
</evidence>
<proteinExistence type="predicted"/>
<dbReference type="SUPFAM" id="SSF52540">
    <property type="entry name" value="P-loop containing nucleoside triphosphate hydrolases"/>
    <property type="match status" value="1"/>
</dbReference>
<reference evidence="5 6" key="1">
    <citation type="submission" date="2017-05" db="EMBL/GenBank/DDBJ databases">
        <authorList>
            <person name="Varghese N."/>
            <person name="Submissions S."/>
        </authorList>
    </citation>
    <scope>NUCLEOTIDE SEQUENCE [LARGE SCALE GENOMIC DNA]</scope>
    <source>
        <strain evidence="5 6">DSM 25457</strain>
    </source>
</reference>
<feature type="domain" description="DNA2/NAM7 helicase-like C-terminal" evidence="3">
    <location>
        <begin position="1414"/>
        <end position="1622"/>
    </location>
</feature>
<dbReference type="InterPro" id="IPR041679">
    <property type="entry name" value="DNA2/NAM7-like_C"/>
</dbReference>
<dbReference type="InterPro" id="IPR025103">
    <property type="entry name" value="DUF4011"/>
</dbReference>
<dbReference type="Pfam" id="PF13086">
    <property type="entry name" value="AAA_11"/>
    <property type="match status" value="1"/>
</dbReference>
<dbReference type="Pfam" id="PF18741">
    <property type="entry name" value="MTES_1575"/>
    <property type="match status" value="1"/>
</dbReference>
<dbReference type="PANTHER" id="PTHR10887">
    <property type="entry name" value="DNA2/NAM7 HELICASE FAMILY"/>
    <property type="match status" value="1"/>
</dbReference>
<evidence type="ECO:0000259" key="4">
    <source>
        <dbReference type="Pfam" id="PF18741"/>
    </source>
</evidence>
<dbReference type="CDD" id="cd18808">
    <property type="entry name" value="SF1_C_Upf1"/>
    <property type="match status" value="1"/>
</dbReference>
<organism evidence="5 6">
    <name type="scientific">Neorhodopirellula lusitana</name>
    <dbReference type="NCBI Taxonomy" id="445327"/>
    <lineage>
        <taxon>Bacteria</taxon>
        <taxon>Pseudomonadati</taxon>
        <taxon>Planctomycetota</taxon>
        <taxon>Planctomycetia</taxon>
        <taxon>Pirellulales</taxon>
        <taxon>Pirellulaceae</taxon>
        <taxon>Neorhodopirellula</taxon>
    </lineage>
</organism>
<dbReference type="Pfam" id="PF13087">
    <property type="entry name" value="AAA_12"/>
    <property type="match status" value="1"/>
</dbReference>
<feature type="domain" description="Restriction endonuclease type II-like" evidence="4">
    <location>
        <begin position="1684"/>
        <end position="1777"/>
    </location>
</feature>
<dbReference type="InterPro" id="IPR049468">
    <property type="entry name" value="Restrct_endonuc-II-like_dom"/>
</dbReference>
<dbReference type="SUPFAM" id="SSF52980">
    <property type="entry name" value="Restriction endonuclease-like"/>
    <property type="match status" value="1"/>
</dbReference>
<sequence>MSDQRTNVPEIRGQVDVSTIDAMLEAAIAEGGLPTEDVLAAIVSLMQQCISTHEAGHVAPLEGLAMLRVDAGHLFFSAADQQPLRRNVSQIHQIEAADTATLEIVDDIAQVTGKQGQQQYRDQRVADASVPLKRPVYVNGFVTWEHLVQHHDPLTDVLSLGQILACLACGIDFRDLDQVQHFAANRNNLFALKESLHPVLAQAIYRMTELHRARRVQDLPSMVATLQNYRDASTNFNFDLSLDVEPTAEETRSAAILGRLRRRLFEITRRNRLLNFSATMATINLTQASVPLSLDPSKIDLKKLLIADDSMLRRLGAGKSVSLSSFINFQEVLYATSVLDRIITDDRRERAEYGFGGLRLAMAFLNWADVKSKPPQKYNSPLVLVSVTLKKKKGVRDTYYLEASDSDAEVNPVLRHLMNQLYGIELPVTIPLQAGAIAELAERLRIAIAASDTSVELSIVERPQIELIRAKAQKRLQQYQRRARVSGRGVRNYGDLQYSYDPANYHPLGLRLFESKVRQPTTNLEAITRKEIPARTHQMAQAADDDELYSTPEPSSTPGPNPKPGPNPTHGSGPTHDPDPAQEKATSPPNETETPAENETQKTFYRWKEGGSDNPYHWQVDLCNITLASFRYRRMSLVRDYDSMLRDGTDNASFEALFSSVPREATRALPQELPVDQRFDVVPCDPTQAQAISEARAGHNYIVQGPPGTGKSQTITNLIADYVARGQRVLFVCEKRAAIDVVFARLKAIGLGPVCCLIHDAQADKKDFVHDLRSTYETFLTTKAPTRKSKASRDKLAADMGGELAHLMQVDEVMNTPLDDAGLSLMELLDRCLELESSNGPQAPPTITALDRERLPPYVDWRNNELAIASVAARLQPLQPDGILARHPLSILRCDLVSDSEPLARVTRELATARRSLSQLEEKFESLGLAPSVWQSFECAQSAIAYAEAAAPLARANLLAAVEKNSKASRSLNQKLRYLKRLHDTADESSTVNQNWRQKLSAEDTDIAMSIAEQCEGRLTSLLSPRWWRLRGLLNRSYDFTAHAIRPSWVSVLLQLQTEHDHARAVDVRTRKLQDEYGLEDDPLQWNDRITDLRKMLSEQPDLQAQLHEPMLQSRDAGDTLQQIADAREQLTSVQESLDSICDAWSDLLLPELGQRLATMENSLDQVPRFLTVLESLQPMPERLAWALRRLPVSHNELERTLADETYQRQLRRNPSAESFSGGTRNSNAQQLRSLYGKWLRSNSDEVLHQVVERFAAHVQQADDVSPASRDEKRWRKSYQKGRRELEHEFGKQMRYKPIRKLLSGETRQVIVDLKPVWLMSPLSVSETLPLDDDVDVVIFDEASQVTLEEAVPSLCRGRQSIVVGDQMQLPPSDFFSSKSSADDEDDEFAVRDEEGDNVHYDLSSASFLDFADRNLPSTMLGWHYRSRSESLISFSNWRFYNGRLLTVPEERLRGKPISFHFMENGCYENRKNRCEAEHIAGLVRELLCGTTPSSDPDNPTNGLPESLPKNPTIGVIAFSEAQQSEIESALSRLAEQDRDFAEKLDAELVREDDGQFVGLLVKNLENIQGDERDIVLMSICYGPDPQGKIRMNFGPINRSGGEKRLNVAFSRAKHHMAIVTSIRYGAITNDYNNGAATLQDYLQYAEAISDRRSEQAAGLLARIGRQRVGSTFDSEVSDSVLKEQVSAALRAAGWQVDLNVGQSHFRIDIAVRSSEDETYRLGILLDDASYRESDPFERDVQRPQLLEDFGWQITHVLAKDWYLDAQSETQRLLKRLGASVY</sequence>
<gene>
    <name evidence="5" type="ORF">SAMN06265222_1188</name>
</gene>
<evidence type="ECO:0000256" key="1">
    <source>
        <dbReference type="SAM" id="MobiDB-lite"/>
    </source>
</evidence>
<dbReference type="InterPro" id="IPR027417">
    <property type="entry name" value="P-loop_NTPase"/>
</dbReference>
<dbReference type="InterPro" id="IPR045055">
    <property type="entry name" value="DNA2/NAM7-like"/>
</dbReference>
<protein>
    <submittedName>
        <fullName evidence="5">AAA domain-containing protein</fullName>
    </submittedName>
</protein>
<evidence type="ECO:0000313" key="6">
    <source>
        <dbReference type="Proteomes" id="UP001158067"/>
    </source>
</evidence>
<dbReference type="InterPro" id="IPR011335">
    <property type="entry name" value="Restrct_endonuc-II-like"/>
</dbReference>
<dbReference type="Proteomes" id="UP001158067">
    <property type="component" value="Unassembled WGS sequence"/>
</dbReference>
<comment type="caution">
    <text evidence="5">The sequence shown here is derived from an EMBL/GenBank/DDBJ whole genome shotgun (WGS) entry which is preliminary data.</text>
</comment>
<dbReference type="EMBL" id="FXUG01000018">
    <property type="protein sequence ID" value="SMP74680.1"/>
    <property type="molecule type" value="Genomic_DNA"/>
</dbReference>
<dbReference type="InterPro" id="IPR041677">
    <property type="entry name" value="DNA2/NAM7_AAA_11"/>
</dbReference>
<feature type="domain" description="DNA2/NAM7 helicase helicase" evidence="2">
    <location>
        <begin position="685"/>
        <end position="765"/>
    </location>
</feature>
<feature type="compositionally biased region" description="Low complexity" evidence="1">
    <location>
        <begin position="585"/>
        <end position="598"/>
    </location>
</feature>
<keyword evidence="6" id="KW-1185">Reference proteome</keyword>
<feature type="compositionally biased region" description="Pro residues" evidence="1">
    <location>
        <begin position="555"/>
        <end position="567"/>
    </location>
</feature>
<name>A0ABY1QNK8_9BACT</name>
<evidence type="ECO:0000313" key="5">
    <source>
        <dbReference type="EMBL" id="SMP74680.1"/>
    </source>
</evidence>
<feature type="region of interest" description="Disordered" evidence="1">
    <location>
        <begin position="524"/>
        <end position="601"/>
    </location>
</feature>
<dbReference type="InterPro" id="IPR047187">
    <property type="entry name" value="SF1_C_Upf1"/>
</dbReference>